<keyword evidence="2" id="KW-1185">Reference proteome</keyword>
<dbReference type="Proteomes" id="UP000306319">
    <property type="component" value="Unassembled WGS sequence"/>
</dbReference>
<proteinExistence type="predicted"/>
<evidence type="ECO:0000313" key="1">
    <source>
        <dbReference type="EMBL" id="TGY75861.1"/>
    </source>
</evidence>
<organism evidence="1 2">
    <name type="scientific">Lepagella muris</name>
    <dbReference type="NCBI Taxonomy" id="3032870"/>
    <lineage>
        <taxon>Bacteria</taxon>
        <taxon>Pseudomonadati</taxon>
        <taxon>Bacteroidota</taxon>
        <taxon>Bacteroidia</taxon>
        <taxon>Bacteroidales</taxon>
        <taxon>Muribaculaceae</taxon>
        <taxon>Lepagella</taxon>
    </lineage>
</organism>
<comment type="caution">
    <text evidence="1">The sequence shown here is derived from an EMBL/GenBank/DDBJ whole genome shotgun (WGS) entry which is preliminary data.</text>
</comment>
<gene>
    <name evidence="1" type="ORF">E5331_19280</name>
</gene>
<reference evidence="1" key="1">
    <citation type="submission" date="2019-04" db="EMBL/GenBank/DDBJ databases">
        <title>Microbes associate with the intestines of laboratory mice.</title>
        <authorList>
            <person name="Navarre W."/>
            <person name="Wong E."/>
            <person name="Huang K."/>
            <person name="Tropini C."/>
            <person name="Ng K."/>
            <person name="Yu B."/>
        </authorList>
    </citation>
    <scope>NUCLEOTIDE SEQUENCE</scope>
    <source>
        <strain evidence="1">NM04_E33</strain>
    </source>
</reference>
<dbReference type="EMBL" id="SRYB01000049">
    <property type="protein sequence ID" value="TGY75861.1"/>
    <property type="molecule type" value="Genomic_DNA"/>
</dbReference>
<accession>A0AC61RCA4</accession>
<sequence length="469" mass="55071">MKSLRQRIKETKTTRWIRFGIVSILFFLWVFWMGNPWLGLIWLLLIDIYITAYIPWTWWKKKNGPTKTIMGWVDAIVYALVLVYMIFAFIGQNYKIPSSSLEKSLLVGDYLWVNKMIYGPRVPQTPIHFPLAQHTMPILNTKSYLEKPQLEYHRLPGFRSIERGDIVVFNYPQGDTVALKIQNPDFYQISHDLRRNGIDNPRLYMEQNPQVFGEIVWRPVDRRENYVKRAIGLPGDRLEIRNDTVLIDGKPIAEPENVQYNYLIPVSRPVSNEKWAEIGVRMDDHGGEPIRNEMAGYSYYDVPLTKAMKAQVEKWDEVNGPLRKESTSGYYDLSGMFPLDADYGWTRPNMGELWIPKRGSTLHLTLENLPIYRRAISVYEGNDLDVKDGKIFINGKETEYYTFKLDYYWMMGDNRDRSADSRYWGFVPEDHIVGSPMFVIVSFDEEKGLFDGKIRWNRILKDANPDKKW</sequence>
<protein>
    <submittedName>
        <fullName evidence="1">S26 family signal peptidase</fullName>
    </submittedName>
</protein>
<evidence type="ECO:0000313" key="2">
    <source>
        <dbReference type="Proteomes" id="UP000306319"/>
    </source>
</evidence>
<name>A0AC61RCA4_9BACT</name>